<dbReference type="GO" id="GO:0005524">
    <property type="term" value="F:ATP binding"/>
    <property type="evidence" value="ECO:0007669"/>
    <property type="project" value="UniProtKB-KW"/>
</dbReference>
<feature type="compositionally biased region" description="Basic and acidic residues" evidence="4">
    <location>
        <begin position="668"/>
        <end position="682"/>
    </location>
</feature>
<dbReference type="PANTHER" id="PTHR23077">
    <property type="entry name" value="AAA-FAMILY ATPASE"/>
    <property type="match status" value="1"/>
</dbReference>
<feature type="domain" description="AAA+ ATPase" evidence="5">
    <location>
        <begin position="528"/>
        <end position="646"/>
    </location>
</feature>
<dbReference type="InterPro" id="IPR003593">
    <property type="entry name" value="AAA+_ATPase"/>
</dbReference>
<dbReference type="FunFam" id="3.40.50.300:FF:001985">
    <property type="entry name" value="Chromosome 9, whole genome shotgun sequence"/>
    <property type="match status" value="1"/>
</dbReference>
<dbReference type="InterPro" id="IPR027417">
    <property type="entry name" value="P-loop_NTPase"/>
</dbReference>
<evidence type="ECO:0000256" key="4">
    <source>
        <dbReference type="SAM" id="MobiDB-lite"/>
    </source>
</evidence>
<evidence type="ECO:0000256" key="3">
    <source>
        <dbReference type="ARBA" id="ARBA00022840"/>
    </source>
</evidence>
<dbReference type="EMBL" id="SSOP01000026">
    <property type="protein sequence ID" value="KAB5594057.1"/>
    <property type="molecule type" value="Genomic_DNA"/>
</dbReference>
<dbReference type="PROSITE" id="PS00674">
    <property type="entry name" value="AAA"/>
    <property type="match status" value="1"/>
</dbReference>
<organism evidence="6 7">
    <name type="scientific">Ceratobasidium theobromae</name>
    <dbReference type="NCBI Taxonomy" id="1582974"/>
    <lineage>
        <taxon>Eukaryota</taxon>
        <taxon>Fungi</taxon>
        <taxon>Dikarya</taxon>
        <taxon>Basidiomycota</taxon>
        <taxon>Agaricomycotina</taxon>
        <taxon>Agaricomycetes</taxon>
        <taxon>Cantharellales</taxon>
        <taxon>Ceratobasidiaceae</taxon>
        <taxon>Ceratobasidium</taxon>
    </lineage>
</organism>
<keyword evidence="2" id="KW-0547">Nucleotide-binding</keyword>
<proteinExistence type="inferred from homology"/>
<dbReference type="PANTHER" id="PTHR23077:SF171">
    <property type="entry name" value="NUCLEAR VALOSIN-CONTAINING PROTEIN-LIKE"/>
    <property type="match status" value="1"/>
</dbReference>
<dbReference type="SMART" id="SM00382">
    <property type="entry name" value="AAA"/>
    <property type="match status" value="2"/>
</dbReference>
<dbReference type="InterPro" id="IPR041569">
    <property type="entry name" value="AAA_lid_3"/>
</dbReference>
<comment type="similarity">
    <text evidence="1">Belongs to the AAA ATPase family.</text>
</comment>
<dbReference type="OrthoDB" id="27435at2759"/>
<dbReference type="SUPFAM" id="SSF52540">
    <property type="entry name" value="P-loop containing nucleoside triphosphate hydrolases"/>
    <property type="match status" value="2"/>
</dbReference>
<feature type="domain" description="AAA+ ATPase" evidence="5">
    <location>
        <begin position="259"/>
        <end position="402"/>
    </location>
</feature>
<keyword evidence="3" id="KW-0067">ATP-binding</keyword>
<comment type="caution">
    <text evidence="6">The sequence shown here is derived from an EMBL/GenBank/DDBJ whole genome shotgun (WGS) entry which is preliminary data.</text>
</comment>
<dbReference type="Proteomes" id="UP000383932">
    <property type="component" value="Unassembled WGS sequence"/>
</dbReference>
<evidence type="ECO:0000259" key="5">
    <source>
        <dbReference type="SMART" id="SM00382"/>
    </source>
</evidence>
<dbReference type="Pfam" id="PF00004">
    <property type="entry name" value="AAA"/>
    <property type="match status" value="3"/>
</dbReference>
<dbReference type="FunFam" id="3.40.50.300:FF:002861">
    <property type="entry name" value="Cell division control protein 48 homolog E"/>
    <property type="match status" value="1"/>
</dbReference>
<evidence type="ECO:0000256" key="1">
    <source>
        <dbReference type="ARBA" id="ARBA00006914"/>
    </source>
</evidence>
<dbReference type="Gene3D" id="3.40.50.300">
    <property type="entry name" value="P-loop containing nucleotide triphosphate hydrolases"/>
    <property type="match status" value="3"/>
</dbReference>
<accession>A0A5N5QS49</accession>
<dbReference type="AlphaFoldDB" id="A0A5N5QS49"/>
<evidence type="ECO:0000256" key="2">
    <source>
        <dbReference type="ARBA" id="ARBA00022741"/>
    </source>
</evidence>
<keyword evidence="7" id="KW-1185">Reference proteome</keyword>
<dbReference type="InterPro" id="IPR003960">
    <property type="entry name" value="ATPase_AAA_CS"/>
</dbReference>
<evidence type="ECO:0000313" key="6">
    <source>
        <dbReference type="EMBL" id="KAB5594057.1"/>
    </source>
</evidence>
<reference evidence="6 7" key="1">
    <citation type="journal article" date="2019" name="Fungal Biol. Biotechnol.">
        <title>Draft genome sequence of fastidious pathogen Ceratobasidium theobromae, which causes vascular-streak dieback in Theobroma cacao.</title>
        <authorList>
            <person name="Ali S.S."/>
            <person name="Asman A."/>
            <person name="Shao J."/>
            <person name="Firmansyah A.P."/>
            <person name="Susilo A.W."/>
            <person name="Rosmana A."/>
            <person name="McMahon P."/>
            <person name="Junaid M."/>
            <person name="Guest D."/>
            <person name="Kheng T.Y."/>
            <person name="Meinhardt L.W."/>
            <person name="Bailey B.A."/>
        </authorList>
    </citation>
    <scope>NUCLEOTIDE SEQUENCE [LARGE SCALE GENOMIC DNA]</scope>
    <source>
        <strain evidence="6 7">CT2</strain>
    </source>
</reference>
<dbReference type="Pfam" id="PF17862">
    <property type="entry name" value="AAA_lid_3"/>
    <property type="match status" value="1"/>
</dbReference>
<gene>
    <name evidence="6" type="ORF">CTheo_2526</name>
</gene>
<sequence>MCMLSAQELSNFAMTAYTLSVRHDEEPLWSKRCLLHPAHIRELGLSTGEIISITPASATQPVSHRQTPMSDSNPNRLLYACRAGASLSFNSARALELDSTSKVQIWKTPDPKWHLRIRRASRVSLAPLEPLSSAKRTSWLTLLTRELMIDLKYILKGQVLQVTFEGQARLFQVVEFDPHDIDPGQKLGQQDTINWDHVIESAAEVDWDTQVDYVVTQPKIPTNPYATVGGLAKQIAAVRDLVEVPLAHPSLFEQFGLKPPKGILLYGPPGTGKTHLARAIAQSTDASLLVISGAELASAFHGETEARLRAVFADARRRSPCIIVLDEVDAMCPRREESTGGGGVEARVVATLLTEMDGISSTEPRKQPRIVVVATTNRPNAIDPALRRPGRFDREIEIGIPDAAARLEILHVLLRNTPHDVSADELGSLARRTHGYVGADLGAVVREAGTRAIKRTVGSDGVCPVSAGDLGDALLTVRPSGLRSFAVETPTTRWSDVGGQARVRARLRESVEWPLRHPEAFKRLGIRPPAGVLMYGPPGCSKTLIARALATESGVNFLSVKGPEAISKEAIHADGQDEIDALATARDGTGHAGVLTSLLTEMDGIEELVGVTVVAATNRPEVLVSVKRRAGEREGFDAQRLMIAISIINDKKMLPLITISIISGADGSERRSWRDADEETGRGADATWTTGPTAVRGAAGREGTAGDTCDPDWQDAG</sequence>
<dbReference type="InterPro" id="IPR003959">
    <property type="entry name" value="ATPase_AAA_core"/>
</dbReference>
<dbReference type="Gene3D" id="1.10.8.60">
    <property type="match status" value="1"/>
</dbReference>
<name>A0A5N5QS49_9AGAM</name>
<protein>
    <submittedName>
        <fullName evidence="6">AAA family ATPase</fullName>
    </submittedName>
</protein>
<evidence type="ECO:0000313" key="7">
    <source>
        <dbReference type="Proteomes" id="UP000383932"/>
    </source>
</evidence>
<dbReference type="CDD" id="cd19503">
    <property type="entry name" value="RecA-like_CDC48_NLV2_r1-like"/>
    <property type="match status" value="1"/>
</dbReference>
<dbReference type="InterPro" id="IPR050168">
    <property type="entry name" value="AAA_ATPase_domain"/>
</dbReference>
<dbReference type="GO" id="GO:0016887">
    <property type="term" value="F:ATP hydrolysis activity"/>
    <property type="evidence" value="ECO:0007669"/>
    <property type="project" value="InterPro"/>
</dbReference>
<dbReference type="GO" id="GO:0005737">
    <property type="term" value="C:cytoplasm"/>
    <property type="evidence" value="ECO:0007669"/>
    <property type="project" value="TreeGrafter"/>
</dbReference>
<feature type="region of interest" description="Disordered" evidence="4">
    <location>
        <begin position="668"/>
        <end position="717"/>
    </location>
</feature>